<protein>
    <submittedName>
        <fullName evidence="1">Uncharacterized protein</fullName>
    </submittedName>
</protein>
<dbReference type="EMBL" id="CM046397">
    <property type="protein sequence ID" value="KAI8535553.1"/>
    <property type="molecule type" value="Genomic_DNA"/>
</dbReference>
<dbReference type="Proteomes" id="UP001062846">
    <property type="component" value="Chromosome 10"/>
</dbReference>
<keyword evidence="2" id="KW-1185">Reference proteome</keyword>
<name>A0ACC0M574_RHOML</name>
<sequence length="58" mass="6719">MLKWCNVRSDLKVRRQTLKPPGKRQPKVPVDLFEPNHLATTTDPTLPNRLTRSKQPTL</sequence>
<reference evidence="1" key="1">
    <citation type="submission" date="2022-02" db="EMBL/GenBank/DDBJ databases">
        <title>Plant Genome Project.</title>
        <authorList>
            <person name="Zhang R.-G."/>
        </authorList>
    </citation>
    <scope>NUCLEOTIDE SEQUENCE</scope>
    <source>
        <strain evidence="1">AT1</strain>
    </source>
</reference>
<comment type="caution">
    <text evidence="1">The sequence shown here is derived from an EMBL/GenBank/DDBJ whole genome shotgun (WGS) entry which is preliminary data.</text>
</comment>
<organism evidence="1 2">
    <name type="scientific">Rhododendron molle</name>
    <name type="common">Chinese azalea</name>
    <name type="synonym">Azalea mollis</name>
    <dbReference type="NCBI Taxonomy" id="49168"/>
    <lineage>
        <taxon>Eukaryota</taxon>
        <taxon>Viridiplantae</taxon>
        <taxon>Streptophyta</taxon>
        <taxon>Embryophyta</taxon>
        <taxon>Tracheophyta</taxon>
        <taxon>Spermatophyta</taxon>
        <taxon>Magnoliopsida</taxon>
        <taxon>eudicotyledons</taxon>
        <taxon>Gunneridae</taxon>
        <taxon>Pentapetalae</taxon>
        <taxon>asterids</taxon>
        <taxon>Ericales</taxon>
        <taxon>Ericaceae</taxon>
        <taxon>Ericoideae</taxon>
        <taxon>Rhodoreae</taxon>
        <taxon>Rhododendron</taxon>
    </lineage>
</organism>
<evidence type="ECO:0000313" key="1">
    <source>
        <dbReference type="EMBL" id="KAI8535553.1"/>
    </source>
</evidence>
<gene>
    <name evidence="1" type="ORF">RHMOL_Rhmol10G0183100</name>
</gene>
<evidence type="ECO:0000313" key="2">
    <source>
        <dbReference type="Proteomes" id="UP001062846"/>
    </source>
</evidence>
<proteinExistence type="predicted"/>
<accession>A0ACC0M574</accession>